<feature type="region of interest" description="Disordered" evidence="1">
    <location>
        <begin position="136"/>
        <end position="194"/>
    </location>
</feature>
<reference evidence="2" key="1">
    <citation type="submission" date="2019-12" db="EMBL/GenBank/DDBJ databases">
        <title>Genome sequence of Babesia ovis.</title>
        <authorList>
            <person name="Yamagishi J."/>
            <person name="Sevinc F."/>
            <person name="Xuan X."/>
        </authorList>
    </citation>
    <scope>NUCLEOTIDE SEQUENCE</scope>
    <source>
        <strain evidence="2">Selcuk</strain>
    </source>
</reference>
<feature type="compositionally biased region" description="Acidic residues" evidence="1">
    <location>
        <begin position="927"/>
        <end position="937"/>
    </location>
</feature>
<organism evidence="2 3">
    <name type="scientific">Babesia ovis</name>
    <dbReference type="NCBI Taxonomy" id="5869"/>
    <lineage>
        <taxon>Eukaryota</taxon>
        <taxon>Sar</taxon>
        <taxon>Alveolata</taxon>
        <taxon>Apicomplexa</taxon>
        <taxon>Aconoidasida</taxon>
        <taxon>Piroplasmida</taxon>
        <taxon>Babesiidae</taxon>
        <taxon>Babesia</taxon>
    </lineage>
</organism>
<accession>A0A9W5WUU8</accession>
<evidence type="ECO:0000256" key="1">
    <source>
        <dbReference type="SAM" id="MobiDB-lite"/>
    </source>
</evidence>
<feature type="compositionally biased region" description="Basic and acidic residues" evidence="1">
    <location>
        <begin position="176"/>
        <end position="188"/>
    </location>
</feature>
<sequence>MTKSPLPTEDFKGFAEHQKQLLFEETESFFKQHNLHLKKYVLPVPLPSWAESLDQVLDTGVEHEPYTTIYRHRHFLKARVLRNWSYIETIWNVSGNPRNKNIPFDLRPLTREIINQLDATNTDIADPEFSGLMVTLNTQPFTSPPPSDASKGTDAQKSDDVNSDGQAPINTNAGEPSKESATQDDKADSAAPVNSNATQCKSKIIAGAIVECLMTNERCIRCIWVHPHLSKHSSRVLLQAFLPRLMLEIFNVPSVMTEEGPSPYHKFAYAMHNDLDMFPRQCWLLLASVKKMSLPRHYEPSTFDEHPVDLEYGECHTDEAGPVLLPKFTGIVDEGILTSVGTEESVRGVACTCYTEKMKKSVDAQAWLDRLIGCTEAYMCILLPKRSEREALGLLQRDGWRDLIVEDVDRALLEELLELLPMDSRNRFPHLYDPSVATVNVRCNANLNSDLEEWCKLRCEDLIDITSDTELDAYVRVVLLGVHGWDPQVLYAIKVHFSSLLPEDRRSELKICIVPATRPLNFFNVSIDADWYFFVANEQEVALERSIQERELVGGIYSSTPITSLMASVTKTVHDSSRAAILYASALAILSRMEHSGILDSSINTQITKIFQEISMLDGGPYVQYDSERSAMPLILFMSLEEALKISPYVFIYDPSRTDILAELRIQCELLVDEFTSEFCNLNPKLQPHVLRKINGRIKRIERSQLVWLRRTCTMPCLDMMYILIAISVGWLNKENESTVDTAPAIASDFIYNILSDRISQESFYDRVIMTKLVQKTSQMLLKTYDMISSSKIKSRMFGAHKVLFTTLHPKHTVVHIDELRFVGFVISSLHSHGVAAEGLCRVLLFIQNVDSEGILAYGYSPEVTGNFPDIWALVFRSLAHDDTTYIFDALRPTCMDIQSLDVDTAKNKITERLRIALEAKQASYFDDSEDQTEEEVSFAGSDAESVESE</sequence>
<keyword evidence="3" id="KW-1185">Reference proteome</keyword>
<dbReference type="OrthoDB" id="364014at2759"/>
<dbReference type="AlphaFoldDB" id="A0A9W5WUU8"/>
<evidence type="ECO:0000313" key="2">
    <source>
        <dbReference type="EMBL" id="GFE54283.1"/>
    </source>
</evidence>
<dbReference type="Proteomes" id="UP001057455">
    <property type="component" value="Unassembled WGS sequence"/>
</dbReference>
<gene>
    <name evidence="2" type="ORF">BaOVIS_016870</name>
</gene>
<comment type="caution">
    <text evidence="2">The sequence shown here is derived from an EMBL/GenBank/DDBJ whole genome shotgun (WGS) entry which is preliminary data.</text>
</comment>
<name>A0A9W5WUU8_BABOV</name>
<protein>
    <submittedName>
        <fullName evidence="2">Uncharacterized protein</fullName>
    </submittedName>
</protein>
<evidence type="ECO:0000313" key="3">
    <source>
        <dbReference type="Proteomes" id="UP001057455"/>
    </source>
</evidence>
<proteinExistence type="predicted"/>
<feature type="compositionally biased region" description="Polar residues" evidence="1">
    <location>
        <begin position="163"/>
        <end position="174"/>
    </location>
</feature>
<feature type="region of interest" description="Disordered" evidence="1">
    <location>
        <begin position="926"/>
        <end position="950"/>
    </location>
</feature>
<dbReference type="EMBL" id="BLIY01000014">
    <property type="protein sequence ID" value="GFE54283.1"/>
    <property type="molecule type" value="Genomic_DNA"/>
</dbReference>